<organism evidence="18 19">
    <name type="scientific">Ciona intestinalis</name>
    <name type="common">Transparent sea squirt</name>
    <name type="synonym">Ascidia intestinalis</name>
    <dbReference type="NCBI Taxonomy" id="7719"/>
    <lineage>
        <taxon>Eukaryota</taxon>
        <taxon>Metazoa</taxon>
        <taxon>Chordata</taxon>
        <taxon>Tunicata</taxon>
        <taxon>Ascidiacea</taxon>
        <taxon>Phlebobranchia</taxon>
        <taxon>Cionidae</taxon>
        <taxon>Ciona</taxon>
    </lineage>
</organism>
<evidence type="ECO:0000256" key="7">
    <source>
        <dbReference type="ARBA" id="ARBA00022723"/>
    </source>
</evidence>
<reference evidence="18" key="4">
    <citation type="submission" date="2025-09" db="UniProtKB">
        <authorList>
            <consortium name="Ensembl"/>
        </authorList>
    </citation>
    <scope>IDENTIFICATION</scope>
</reference>
<evidence type="ECO:0000256" key="1">
    <source>
        <dbReference type="ARBA" id="ARBA00004323"/>
    </source>
</evidence>
<reference evidence="18" key="2">
    <citation type="journal article" date="2008" name="Genome Biol.">
        <title>Improved genome assembly and evidence-based global gene model set for the chordate Ciona intestinalis: new insight into intron and operon populations.</title>
        <authorList>
            <person name="Satou Y."/>
            <person name="Mineta K."/>
            <person name="Ogasawara M."/>
            <person name="Sasakura Y."/>
            <person name="Shoguchi E."/>
            <person name="Ueno K."/>
            <person name="Yamada L."/>
            <person name="Matsumoto J."/>
            <person name="Wasserscheid J."/>
            <person name="Dewar K."/>
            <person name="Wiley G.B."/>
            <person name="Macmil S.L."/>
            <person name="Roe B.A."/>
            <person name="Zeller R.W."/>
            <person name="Hastings K.E."/>
            <person name="Lemaire P."/>
            <person name="Lindquist E."/>
            <person name="Endo T."/>
            <person name="Hotta K."/>
            <person name="Inaba K."/>
        </authorList>
    </citation>
    <scope>NUCLEOTIDE SEQUENCE [LARGE SCALE GENOMIC DNA]</scope>
    <source>
        <strain evidence="18">wild type</strain>
    </source>
</reference>
<dbReference type="PANTHER" id="PTHR10468">
    <property type="entry name" value="PROTEIN O-LINKED-MANNOSE BETA-1,2-N-ACETYLGLUCOSAMINYLTRANSFERASE 1/ALPHA-1,3-MANNOSYL-GLYCOPROTEIN 2-BETA-N-ACETYLGLUCOSAMINYLTRANSFERASE"/>
    <property type="match status" value="1"/>
</dbReference>
<dbReference type="Pfam" id="PF03071">
    <property type="entry name" value="GNT-I"/>
    <property type="match status" value="1"/>
</dbReference>
<dbReference type="Proteomes" id="UP000008144">
    <property type="component" value="Chromosome 13"/>
</dbReference>
<dbReference type="SUPFAM" id="SSF53448">
    <property type="entry name" value="Nucleotide-diphospho-sugar transferases"/>
    <property type="match status" value="1"/>
</dbReference>
<dbReference type="Ensembl" id="ENSCINT00000003098.3">
    <property type="protein sequence ID" value="ENSCINP00000003098.3"/>
    <property type="gene ID" value="ENSCING00000001560.3"/>
</dbReference>
<comment type="function">
    <text evidence="13 17">Initiates complex N-linked carbohydrate formation. Essential for the conversion of high-mannose to hybrid and complex N-glycans.</text>
</comment>
<name>F6XZ31_CIOIN</name>
<dbReference type="GO" id="GO:0003827">
    <property type="term" value="F:alpha-1,3-mannosylglycoprotein 2-beta-N-acetylglucosaminyltransferase activity"/>
    <property type="evidence" value="ECO:0000318"/>
    <property type="project" value="GO_Central"/>
</dbReference>
<keyword evidence="19" id="KW-1185">Reference proteome</keyword>
<keyword evidence="9" id="KW-1133">Transmembrane helix</keyword>
<keyword evidence="4 17" id="KW-0328">Glycosyltransferase</keyword>
<evidence type="ECO:0000256" key="13">
    <source>
        <dbReference type="ARBA" id="ARBA00037706"/>
    </source>
</evidence>
<keyword evidence="6" id="KW-0812">Transmembrane</keyword>
<evidence type="ECO:0000256" key="8">
    <source>
        <dbReference type="ARBA" id="ARBA00022968"/>
    </source>
</evidence>
<dbReference type="InterPro" id="IPR029044">
    <property type="entry name" value="Nucleotide-diphossugar_trans"/>
</dbReference>
<dbReference type="GO" id="GO:0006487">
    <property type="term" value="P:protein N-linked glycosylation"/>
    <property type="evidence" value="ECO:0000318"/>
    <property type="project" value="GO_Central"/>
</dbReference>
<dbReference type="GO" id="GO:0000139">
    <property type="term" value="C:Golgi membrane"/>
    <property type="evidence" value="ECO:0007669"/>
    <property type="project" value="UniProtKB-SubCell"/>
</dbReference>
<evidence type="ECO:0000256" key="3">
    <source>
        <dbReference type="ARBA" id="ARBA00006492"/>
    </source>
</evidence>
<dbReference type="Gene3D" id="3.90.550.10">
    <property type="entry name" value="Spore Coat Polysaccharide Biosynthesis Protein SpsA, Chain A"/>
    <property type="match status" value="1"/>
</dbReference>
<dbReference type="EMBL" id="EAAA01001133">
    <property type="status" value="NOT_ANNOTATED_CDS"/>
    <property type="molecule type" value="Genomic_DNA"/>
</dbReference>
<dbReference type="InterPro" id="IPR052261">
    <property type="entry name" value="Glycosyltransferase_13"/>
</dbReference>
<dbReference type="HOGENOM" id="CLU_022150_2_1_1"/>
<dbReference type="FunCoup" id="F6XZ31">
    <property type="interactions" value="496"/>
</dbReference>
<evidence type="ECO:0000256" key="16">
    <source>
        <dbReference type="ARBA" id="ARBA00049421"/>
    </source>
</evidence>
<dbReference type="STRING" id="7719.ENSCINP00000003098"/>
<evidence type="ECO:0000256" key="6">
    <source>
        <dbReference type="ARBA" id="ARBA00022692"/>
    </source>
</evidence>
<dbReference type="FunFam" id="3.90.550.10:FF:000252">
    <property type="entry name" value="Protein O-linked-mannose beta-1,2-N-acetylglucosaminyltransferase 1"/>
    <property type="match status" value="1"/>
</dbReference>
<sequence>IIPIVVFAFNRPSVSQCLDLLVKYQPQGGSVSFPVVVSQDGNDIATSKVIQGYNDTHKISNYIRHPDPGESLIPPKHRGGLRGYYKLSMHYKWAITQVFSLFPSSDSILILEDDLEVAPDFFSYFSSMHNLLLRDPSILCISAWNDNGKTGQIDTGGEKMVYRSDFFPGLGWLLKREALGTSWNQKWPLAFWDDWIRHPDQMQGRACIRPEIKPKPLGPMVLVTDNSFDTHLKVYKVEWTVDWGKEDLSYLEMQIYDRTFLTKVYSAPSVSLNELQSNSKPSEKEVRLEYTNSAVFKTFARALGIMEDLKSGVPRTAYHGIVSIMYSNRRVYIAPVQGWTGYDRSAS</sequence>
<comment type="similarity">
    <text evidence="3 17">Belongs to the glycosyltransferase 13 family.</text>
</comment>
<evidence type="ECO:0000256" key="5">
    <source>
        <dbReference type="ARBA" id="ARBA00022679"/>
    </source>
</evidence>
<reference evidence="19" key="1">
    <citation type="journal article" date="2002" name="Science">
        <title>The draft genome of Ciona intestinalis: insights into chordate and vertebrate origins.</title>
        <authorList>
            <person name="Dehal P."/>
            <person name="Satou Y."/>
            <person name="Campbell R.K."/>
            <person name="Chapman J."/>
            <person name="Degnan B."/>
            <person name="De Tomaso A."/>
            <person name="Davidson B."/>
            <person name="Di Gregorio A."/>
            <person name="Gelpke M."/>
            <person name="Goodstein D.M."/>
            <person name="Harafuji N."/>
            <person name="Hastings K.E."/>
            <person name="Ho I."/>
            <person name="Hotta K."/>
            <person name="Huang W."/>
            <person name="Kawashima T."/>
            <person name="Lemaire P."/>
            <person name="Martinez D."/>
            <person name="Meinertzhagen I.A."/>
            <person name="Necula S."/>
            <person name="Nonaka M."/>
            <person name="Putnam N."/>
            <person name="Rash S."/>
            <person name="Saiga H."/>
            <person name="Satake M."/>
            <person name="Terry A."/>
            <person name="Yamada L."/>
            <person name="Wang H.G."/>
            <person name="Awazu S."/>
            <person name="Azumi K."/>
            <person name="Boore J."/>
            <person name="Branno M."/>
            <person name="Chin-Bow S."/>
            <person name="DeSantis R."/>
            <person name="Doyle S."/>
            <person name="Francino P."/>
            <person name="Keys D.N."/>
            <person name="Haga S."/>
            <person name="Hayashi H."/>
            <person name="Hino K."/>
            <person name="Imai K.S."/>
            <person name="Inaba K."/>
            <person name="Kano S."/>
            <person name="Kobayashi K."/>
            <person name="Kobayashi M."/>
            <person name="Lee B.I."/>
            <person name="Makabe K.W."/>
            <person name="Manohar C."/>
            <person name="Matassi G."/>
            <person name="Medina M."/>
            <person name="Mochizuki Y."/>
            <person name="Mount S."/>
            <person name="Morishita T."/>
            <person name="Miura S."/>
            <person name="Nakayama A."/>
            <person name="Nishizaka S."/>
            <person name="Nomoto H."/>
            <person name="Ohta F."/>
            <person name="Oishi K."/>
            <person name="Rigoutsos I."/>
            <person name="Sano M."/>
            <person name="Sasaki A."/>
            <person name="Sasakura Y."/>
            <person name="Shoguchi E."/>
            <person name="Shin-i T."/>
            <person name="Spagnuolo A."/>
            <person name="Stainier D."/>
            <person name="Suzuki M.M."/>
            <person name="Tassy O."/>
            <person name="Takatori N."/>
            <person name="Tokuoka M."/>
            <person name="Yagi K."/>
            <person name="Yoshizaki F."/>
            <person name="Wada S."/>
            <person name="Zhang C."/>
            <person name="Hyatt P.D."/>
            <person name="Larimer F."/>
            <person name="Detter C."/>
            <person name="Doggett N."/>
            <person name="Glavina T."/>
            <person name="Hawkins T."/>
            <person name="Richardson P."/>
            <person name="Lucas S."/>
            <person name="Kohara Y."/>
            <person name="Levine M."/>
            <person name="Satoh N."/>
            <person name="Rokhsar D.S."/>
        </authorList>
    </citation>
    <scope>NUCLEOTIDE SEQUENCE [LARGE SCALE GENOMIC DNA]</scope>
</reference>
<dbReference type="AlphaFoldDB" id="F6XZ31"/>
<proteinExistence type="inferred from homology"/>
<dbReference type="InParanoid" id="F6XZ31"/>
<evidence type="ECO:0000256" key="10">
    <source>
        <dbReference type="ARBA" id="ARBA00023034"/>
    </source>
</evidence>
<evidence type="ECO:0000256" key="12">
    <source>
        <dbReference type="ARBA" id="ARBA00023211"/>
    </source>
</evidence>
<evidence type="ECO:0000313" key="19">
    <source>
        <dbReference type="Proteomes" id="UP000008144"/>
    </source>
</evidence>
<comment type="cofactor">
    <cofactor evidence="17">
        <name>Mn(2+)</name>
        <dbReference type="ChEBI" id="CHEBI:29035"/>
    </cofactor>
    <text evidence="17">The cofactor is mostly bound to the substrate.</text>
</comment>
<reference evidence="18" key="3">
    <citation type="submission" date="2025-08" db="UniProtKB">
        <authorList>
            <consortium name="Ensembl"/>
        </authorList>
    </citation>
    <scope>IDENTIFICATION</scope>
</reference>
<comment type="subcellular location">
    <subcellularLocation>
        <location evidence="1 17">Golgi apparatus membrane</location>
        <topology evidence="1 17">Single-pass type II membrane protein</topology>
    </subcellularLocation>
</comment>
<keyword evidence="7 17" id="KW-0479">Metal-binding</keyword>
<keyword evidence="10 17" id="KW-0333">Golgi apparatus</keyword>
<dbReference type="GO" id="GO:0005794">
    <property type="term" value="C:Golgi apparatus"/>
    <property type="evidence" value="ECO:0000318"/>
    <property type="project" value="GO_Central"/>
</dbReference>
<dbReference type="Gene3D" id="3.10.180.20">
    <property type="entry name" value="N-Acetylglucosaminyltransferase I, Domain 2"/>
    <property type="match status" value="1"/>
</dbReference>
<dbReference type="GO" id="GO:0030145">
    <property type="term" value="F:manganese ion binding"/>
    <property type="evidence" value="ECO:0007669"/>
    <property type="project" value="UniProtKB-UniRule"/>
</dbReference>
<dbReference type="GeneTree" id="ENSGT00530000063632"/>
<keyword evidence="12 17" id="KW-0464">Manganese</keyword>
<evidence type="ECO:0000313" key="18">
    <source>
        <dbReference type="Ensembl" id="ENSCINP00000003098.3"/>
    </source>
</evidence>
<keyword evidence="5" id="KW-0808">Transferase</keyword>
<dbReference type="OMA" id="KGYDLSW"/>
<evidence type="ECO:0000256" key="2">
    <source>
        <dbReference type="ARBA" id="ARBA00004922"/>
    </source>
</evidence>
<evidence type="ECO:0000256" key="15">
    <source>
        <dbReference type="ARBA" id="ARBA00041712"/>
    </source>
</evidence>
<dbReference type="EC" id="2.4.1.101" evidence="14 17"/>
<accession>F6XZ31</accession>
<evidence type="ECO:0000256" key="4">
    <source>
        <dbReference type="ARBA" id="ARBA00022676"/>
    </source>
</evidence>
<evidence type="ECO:0000256" key="9">
    <source>
        <dbReference type="ARBA" id="ARBA00022989"/>
    </source>
</evidence>
<dbReference type="PANTHER" id="PTHR10468:SF0">
    <property type="entry name" value="ALPHA-1,3-MANNOSYL-GLYCOPROTEIN 2-BETA-N-ACETYLGLUCOSAMINYLTRANSFERASE"/>
    <property type="match status" value="1"/>
</dbReference>
<keyword evidence="11" id="KW-0472">Membrane</keyword>
<dbReference type="UniPathway" id="UPA00378"/>
<dbReference type="FunFam" id="3.10.180.20:FF:000001">
    <property type="entry name" value="alpha-1,3-mannosyl-glycoprotein 2-beta-N-acetylglucosaminyltransferase"/>
    <property type="match status" value="1"/>
</dbReference>
<comment type="catalytic activity">
    <reaction evidence="16 17">
        <text>N(4)-(alpha-D-Man-(1-&gt;3)-[alpha-D-Man-(1-&gt;3)-[alpha-D-Man-(1-&gt;6)]-alpha-D-Man-(1-&gt;6)]-beta-D-Man-(1-&gt;4)-beta-D-GlcNAc-(1-&gt;4)-beta-D-GlcNAc)-L-asparaginyl-[protein] (N-glucan mannose isomer 5A1,2) + UDP-N-acetyl-alpha-D-glucosamine = N(4)-{beta-D-GlcNAc-(1-&gt;2)-alpha-D-Man-(1-&gt;3)-[alpha-D-Man-(1-&gt;3)-[alpha-D-Man-(1-&gt;6)]-alpha-D-Man-(1-&gt;6)]-beta-D-Man-(1-&gt;4)-beta-D-GlcNAc-(1-&gt;4)-beta-D-GlcNAc}-L-asparaginyl-[protein] + UDP + H(+)</text>
        <dbReference type="Rhea" id="RHEA:11456"/>
        <dbReference type="Rhea" id="RHEA-COMP:14367"/>
        <dbReference type="Rhea" id="RHEA-COMP:14368"/>
        <dbReference type="ChEBI" id="CHEBI:15378"/>
        <dbReference type="ChEBI" id="CHEBI:57705"/>
        <dbReference type="ChEBI" id="CHEBI:58223"/>
        <dbReference type="ChEBI" id="CHEBI:59087"/>
        <dbReference type="ChEBI" id="CHEBI:60625"/>
        <dbReference type="EC" id="2.4.1.101"/>
    </reaction>
</comment>
<dbReference type="InterPro" id="IPR004139">
    <property type="entry name" value="Glyco_trans_13"/>
</dbReference>
<evidence type="ECO:0000256" key="17">
    <source>
        <dbReference type="RuleBase" id="RU368119"/>
    </source>
</evidence>
<protein>
    <recommendedName>
        <fullName evidence="14 17">Alpha-1,3-mannosyl-glycoprotein 2-beta-N-acetylglucosaminyltransferase</fullName>
        <shortName evidence="17">GNT-I</shortName>
        <shortName evidence="17">GlcNAc-T I</shortName>
        <ecNumber evidence="14 17">2.4.1.101</ecNumber>
    </recommendedName>
    <alternativeName>
        <fullName evidence="15 17">N-glycosyl-oligosaccharide-glycoprotein N-acetylglucosaminyltransferase I</fullName>
    </alternativeName>
</protein>
<keyword evidence="8 17" id="KW-0735">Signal-anchor</keyword>
<comment type="pathway">
    <text evidence="2 17">Protein modification; protein glycosylation.</text>
</comment>
<evidence type="ECO:0000256" key="11">
    <source>
        <dbReference type="ARBA" id="ARBA00023136"/>
    </source>
</evidence>
<evidence type="ECO:0000256" key="14">
    <source>
        <dbReference type="ARBA" id="ARBA00038949"/>
    </source>
</evidence>